<dbReference type="AlphaFoldDB" id="A0A5B7GHH2"/>
<proteinExistence type="predicted"/>
<organism evidence="2 3">
    <name type="scientific">Portunus trituberculatus</name>
    <name type="common">Swimming crab</name>
    <name type="synonym">Neptunus trituberculatus</name>
    <dbReference type="NCBI Taxonomy" id="210409"/>
    <lineage>
        <taxon>Eukaryota</taxon>
        <taxon>Metazoa</taxon>
        <taxon>Ecdysozoa</taxon>
        <taxon>Arthropoda</taxon>
        <taxon>Crustacea</taxon>
        <taxon>Multicrustacea</taxon>
        <taxon>Malacostraca</taxon>
        <taxon>Eumalacostraca</taxon>
        <taxon>Eucarida</taxon>
        <taxon>Decapoda</taxon>
        <taxon>Pleocyemata</taxon>
        <taxon>Brachyura</taxon>
        <taxon>Eubrachyura</taxon>
        <taxon>Portunoidea</taxon>
        <taxon>Portunidae</taxon>
        <taxon>Portuninae</taxon>
        <taxon>Portunus</taxon>
    </lineage>
</organism>
<dbReference type="Proteomes" id="UP000324222">
    <property type="component" value="Unassembled WGS sequence"/>
</dbReference>
<evidence type="ECO:0000256" key="1">
    <source>
        <dbReference type="SAM" id="MobiDB-lite"/>
    </source>
</evidence>
<comment type="caution">
    <text evidence="2">The sequence shown here is derived from an EMBL/GenBank/DDBJ whole genome shotgun (WGS) entry which is preliminary data.</text>
</comment>
<accession>A0A5B7GHH2</accession>
<name>A0A5B7GHH2_PORTR</name>
<feature type="region of interest" description="Disordered" evidence="1">
    <location>
        <begin position="82"/>
        <end position="101"/>
    </location>
</feature>
<sequence length="101" mass="10844">MPLATAAAVADAVILAAEAATRSPDAVADADAQSEVLRSHDMPGTKRPPRINTADKIIRQMRIVWCLVTGCADRRPRSITAGTPRRCSAHWGTPRTTQVKV</sequence>
<dbReference type="EMBL" id="VSRR010014125">
    <property type="protein sequence ID" value="MPC56647.1"/>
    <property type="molecule type" value="Genomic_DNA"/>
</dbReference>
<reference evidence="2 3" key="1">
    <citation type="submission" date="2019-05" db="EMBL/GenBank/DDBJ databases">
        <title>Another draft genome of Portunus trituberculatus and its Hox gene families provides insights of decapod evolution.</title>
        <authorList>
            <person name="Jeong J.-H."/>
            <person name="Song I."/>
            <person name="Kim S."/>
            <person name="Choi T."/>
            <person name="Kim D."/>
            <person name="Ryu S."/>
            <person name="Kim W."/>
        </authorList>
    </citation>
    <scope>NUCLEOTIDE SEQUENCE [LARGE SCALE GENOMIC DNA]</scope>
    <source>
        <tissue evidence="2">Muscle</tissue>
    </source>
</reference>
<gene>
    <name evidence="2" type="ORF">E2C01_050612</name>
</gene>
<keyword evidence="3" id="KW-1185">Reference proteome</keyword>
<evidence type="ECO:0000313" key="3">
    <source>
        <dbReference type="Proteomes" id="UP000324222"/>
    </source>
</evidence>
<feature type="region of interest" description="Disordered" evidence="1">
    <location>
        <begin position="21"/>
        <end position="53"/>
    </location>
</feature>
<protein>
    <submittedName>
        <fullName evidence="2">Uncharacterized protein</fullName>
    </submittedName>
</protein>
<evidence type="ECO:0000313" key="2">
    <source>
        <dbReference type="EMBL" id="MPC56647.1"/>
    </source>
</evidence>